<keyword evidence="9" id="KW-0539">Nucleus</keyword>
<dbReference type="PANTHER" id="PTHR46105">
    <property type="entry name" value="AGAP004733-PA"/>
    <property type="match status" value="1"/>
</dbReference>
<dbReference type="CDD" id="cd18315">
    <property type="entry name" value="BTB_POZ_BAB-like"/>
    <property type="match status" value="1"/>
</dbReference>
<keyword evidence="6" id="KW-0805">Transcription regulation</keyword>
<evidence type="ECO:0000256" key="10">
    <source>
        <dbReference type="PROSITE-ProRule" id="PRU00042"/>
    </source>
</evidence>
<dbReference type="InterPro" id="IPR011333">
    <property type="entry name" value="SKP1/BTB/POZ_sf"/>
</dbReference>
<name>A0A8B7NQ14_HYAAZ</name>
<keyword evidence="5" id="KW-0862">Zinc</keyword>
<evidence type="ECO:0000313" key="15">
    <source>
        <dbReference type="RefSeq" id="XP_018015802.1"/>
    </source>
</evidence>
<feature type="domain" description="C2H2-type" evidence="13">
    <location>
        <begin position="547"/>
        <end position="574"/>
    </location>
</feature>
<protein>
    <submittedName>
        <fullName evidence="15">B-cell lymphoma 6 protein homolog isoform X2</fullName>
    </submittedName>
</protein>
<dbReference type="OrthoDB" id="3437960at2759"/>
<evidence type="ECO:0000256" key="1">
    <source>
        <dbReference type="ARBA" id="ARBA00004123"/>
    </source>
</evidence>
<keyword evidence="14" id="KW-1185">Reference proteome</keyword>
<dbReference type="GO" id="GO:0008270">
    <property type="term" value="F:zinc ion binding"/>
    <property type="evidence" value="ECO:0007669"/>
    <property type="project" value="UniProtKB-KW"/>
</dbReference>
<feature type="region of interest" description="Disordered" evidence="11">
    <location>
        <begin position="346"/>
        <end position="367"/>
    </location>
</feature>
<dbReference type="SUPFAM" id="SSF57667">
    <property type="entry name" value="beta-beta-alpha zinc fingers"/>
    <property type="match status" value="1"/>
</dbReference>
<evidence type="ECO:0000256" key="9">
    <source>
        <dbReference type="ARBA" id="ARBA00023242"/>
    </source>
</evidence>
<dbReference type="GeneID" id="108672611"/>
<keyword evidence="3" id="KW-0677">Repeat</keyword>
<keyword evidence="8" id="KW-0804">Transcription</keyword>
<keyword evidence="2" id="KW-0479">Metal-binding</keyword>
<dbReference type="SUPFAM" id="SSF54695">
    <property type="entry name" value="POZ domain"/>
    <property type="match status" value="1"/>
</dbReference>
<evidence type="ECO:0000256" key="8">
    <source>
        <dbReference type="ARBA" id="ARBA00023163"/>
    </source>
</evidence>
<feature type="region of interest" description="Disordered" evidence="11">
    <location>
        <begin position="432"/>
        <end position="470"/>
    </location>
</feature>
<feature type="region of interest" description="Disordered" evidence="11">
    <location>
        <begin position="379"/>
        <end position="409"/>
    </location>
</feature>
<feature type="compositionally biased region" description="Acidic residues" evidence="11">
    <location>
        <begin position="225"/>
        <end position="238"/>
    </location>
</feature>
<dbReference type="SMART" id="SM00355">
    <property type="entry name" value="ZnF_C2H2"/>
    <property type="match status" value="2"/>
</dbReference>
<dbReference type="Pfam" id="PF00651">
    <property type="entry name" value="BTB"/>
    <property type="match status" value="1"/>
</dbReference>
<dbReference type="InterPro" id="IPR013087">
    <property type="entry name" value="Znf_C2H2_type"/>
</dbReference>
<dbReference type="Proteomes" id="UP000694843">
    <property type="component" value="Unplaced"/>
</dbReference>
<accession>A0A8B7NQ14</accession>
<dbReference type="PROSITE" id="PS50097">
    <property type="entry name" value="BTB"/>
    <property type="match status" value="1"/>
</dbReference>
<evidence type="ECO:0000256" key="3">
    <source>
        <dbReference type="ARBA" id="ARBA00022737"/>
    </source>
</evidence>
<dbReference type="GO" id="GO:0000981">
    <property type="term" value="F:DNA-binding transcription factor activity, RNA polymerase II-specific"/>
    <property type="evidence" value="ECO:0007669"/>
    <property type="project" value="TreeGrafter"/>
</dbReference>
<dbReference type="SMART" id="SM00225">
    <property type="entry name" value="BTB"/>
    <property type="match status" value="1"/>
</dbReference>
<evidence type="ECO:0000256" key="4">
    <source>
        <dbReference type="ARBA" id="ARBA00022771"/>
    </source>
</evidence>
<keyword evidence="4 10" id="KW-0863">Zinc-finger</keyword>
<evidence type="ECO:0000256" key="6">
    <source>
        <dbReference type="ARBA" id="ARBA00023015"/>
    </source>
</evidence>
<feature type="region of interest" description="Disordered" evidence="11">
    <location>
        <begin position="212"/>
        <end position="296"/>
    </location>
</feature>
<dbReference type="GO" id="GO:0005634">
    <property type="term" value="C:nucleus"/>
    <property type="evidence" value="ECO:0007669"/>
    <property type="project" value="UniProtKB-SubCell"/>
</dbReference>
<evidence type="ECO:0000256" key="11">
    <source>
        <dbReference type="SAM" id="MobiDB-lite"/>
    </source>
</evidence>
<proteinExistence type="predicted"/>
<organism evidence="14 15">
    <name type="scientific">Hyalella azteca</name>
    <name type="common">Amphipod</name>
    <dbReference type="NCBI Taxonomy" id="294128"/>
    <lineage>
        <taxon>Eukaryota</taxon>
        <taxon>Metazoa</taxon>
        <taxon>Ecdysozoa</taxon>
        <taxon>Arthropoda</taxon>
        <taxon>Crustacea</taxon>
        <taxon>Multicrustacea</taxon>
        <taxon>Malacostraca</taxon>
        <taxon>Eumalacostraca</taxon>
        <taxon>Peracarida</taxon>
        <taxon>Amphipoda</taxon>
        <taxon>Senticaudata</taxon>
        <taxon>Talitrida</taxon>
        <taxon>Talitroidea</taxon>
        <taxon>Hyalellidae</taxon>
        <taxon>Hyalella</taxon>
    </lineage>
</organism>
<evidence type="ECO:0000256" key="2">
    <source>
        <dbReference type="ARBA" id="ARBA00022723"/>
    </source>
</evidence>
<feature type="domain" description="BTB" evidence="12">
    <location>
        <begin position="32"/>
        <end position="101"/>
    </location>
</feature>
<gene>
    <name evidence="15" type="primary">LOC108672611</name>
</gene>
<dbReference type="InterPro" id="IPR036236">
    <property type="entry name" value="Znf_C2H2_sf"/>
</dbReference>
<dbReference type="PROSITE" id="PS50157">
    <property type="entry name" value="ZINC_FINGER_C2H2_2"/>
    <property type="match status" value="1"/>
</dbReference>
<dbReference type="Gene3D" id="3.30.160.60">
    <property type="entry name" value="Classic Zinc Finger"/>
    <property type="match status" value="2"/>
</dbReference>
<dbReference type="AlphaFoldDB" id="A0A8B7NQ14"/>
<evidence type="ECO:0000313" key="14">
    <source>
        <dbReference type="Proteomes" id="UP000694843"/>
    </source>
</evidence>
<evidence type="ECO:0000256" key="7">
    <source>
        <dbReference type="ARBA" id="ARBA00023125"/>
    </source>
</evidence>
<sequence length="604" mass="66757">MKMSTLLSLKWNHHHSTFVSVFSALKSKDLLCDVSVVCGTRIFPAHKLVLAASSPFFQQILAQQSQCTQPLNMMIVLQDVDSGDFEALLDYMYKGEASVAQNALSGLIRTAEQLQIRGLATGDSVAQLVRDNDIMLASCFNSLHYSRHPDGVSAGQKSRVHPISKKVASINSSISQKDSSYDSVTNDKVPIPISSNERVNCIDNRQMYGTEDSEVKEDTLHCPDNEEIDTEPFEETCQDSDGRLPLPATTASDGQCDGSLASKQIKDKESNNYNKAKKRSLSDSSGLSKPELFKHRRHRTFEEVNFPRDNESFNPDYSAAPSRGCGDAVMTEVDYTAVKTEPLHIERDEESAKASEAYTSQDDDAARGEAFDDQKDFAATQGLRPKEEDQGSWELSTTVPAVDTPTIDTGEDRGLTALLSLAFSNKYIGATESSEADPSTANSSNPASRLSKQTRNTNLNSTNDLGDTTSNKSHEFLHFISSSDTSCNNPSRIIDLTAADTEDGYAVGDSWSHSLFKPQNQDDDLNSLQSDLAPEGGMGPETSDGVYQCQVCSYRSHKRWDFMNHVRIHTGEKPFTCPYCPHRSALKNNMRRHIMLKHKLPFLQ</sequence>
<keyword evidence="7" id="KW-0238">DNA-binding</keyword>
<comment type="subcellular location">
    <subcellularLocation>
        <location evidence="1">Nucleus</location>
    </subcellularLocation>
</comment>
<dbReference type="GO" id="GO:0000978">
    <property type="term" value="F:RNA polymerase II cis-regulatory region sequence-specific DNA binding"/>
    <property type="evidence" value="ECO:0007669"/>
    <property type="project" value="TreeGrafter"/>
</dbReference>
<dbReference type="PANTHER" id="PTHR46105:SF5">
    <property type="entry name" value="ZINC FINGER AND BTB DOMAIN-CONTAINING PROTEIN 44 ISOFORM X1"/>
    <property type="match status" value="1"/>
</dbReference>
<evidence type="ECO:0000259" key="12">
    <source>
        <dbReference type="PROSITE" id="PS50097"/>
    </source>
</evidence>
<dbReference type="InterPro" id="IPR050457">
    <property type="entry name" value="ZnFinger_BTB_dom_contain"/>
</dbReference>
<dbReference type="Gene3D" id="3.30.710.10">
    <property type="entry name" value="Potassium Channel Kv1.1, Chain A"/>
    <property type="match status" value="1"/>
</dbReference>
<evidence type="ECO:0000256" key="5">
    <source>
        <dbReference type="ARBA" id="ARBA00022833"/>
    </source>
</evidence>
<dbReference type="RefSeq" id="XP_018015802.1">
    <property type="nucleotide sequence ID" value="XM_018160313.2"/>
</dbReference>
<reference evidence="15" key="1">
    <citation type="submission" date="2025-08" db="UniProtKB">
        <authorList>
            <consortium name="RefSeq"/>
        </authorList>
    </citation>
    <scope>IDENTIFICATION</scope>
    <source>
        <tissue evidence="15">Whole organism</tissue>
    </source>
</reference>
<dbReference type="InterPro" id="IPR000210">
    <property type="entry name" value="BTB/POZ_dom"/>
</dbReference>
<evidence type="ECO:0000259" key="13">
    <source>
        <dbReference type="PROSITE" id="PS50157"/>
    </source>
</evidence>